<evidence type="ECO:0008006" key="3">
    <source>
        <dbReference type="Google" id="ProtNLM"/>
    </source>
</evidence>
<evidence type="ECO:0000313" key="1">
    <source>
        <dbReference type="EMBL" id="MDR7092203.1"/>
    </source>
</evidence>
<protein>
    <recommendedName>
        <fullName evidence="3">PEP-CTERM protein-sorting domain-containing protein</fullName>
    </recommendedName>
</protein>
<evidence type="ECO:0000313" key="2">
    <source>
        <dbReference type="Proteomes" id="UP001253595"/>
    </source>
</evidence>
<proteinExistence type="predicted"/>
<dbReference type="Proteomes" id="UP001253595">
    <property type="component" value="Unassembled WGS sequence"/>
</dbReference>
<accession>A0ABU1V4I6</accession>
<sequence length="266" mass="30234">MLTDKCHVWFNQNLVIPVATLIILFSLLSHPANAIIIEGKVSGVITDVFTEGNRSDGAFFDVAVVGQSYHADFWYEFDENNFPPTYAQDSFREYDFGLSSMGIVVHVGNESYSSTTSSEFPLTHFRNMINIFRGDNFSYFNMTTYNLYSAVNPRSENRLIDINFYSTTMDYFSDLDLVQDISVVATNGSSLGEMRLLDYGTRDGDRYPGDFYDYDANIYGNITSFDMQVRGSLVDEPDSLGLIALALLLMGWRYRCHIKPIHKSKK</sequence>
<gene>
    <name evidence="1" type="ORF">J2X05_004244</name>
</gene>
<comment type="caution">
    <text evidence="1">The sequence shown here is derived from an EMBL/GenBank/DDBJ whole genome shotgun (WGS) entry which is preliminary data.</text>
</comment>
<dbReference type="EMBL" id="JAVDVX010000013">
    <property type="protein sequence ID" value="MDR7092203.1"/>
    <property type="molecule type" value="Genomic_DNA"/>
</dbReference>
<keyword evidence="2" id="KW-1185">Reference proteome</keyword>
<reference evidence="1 2" key="1">
    <citation type="submission" date="2023-07" db="EMBL/GenBank/DDBJ databases">
        <title>Sorghum-associated microbial communities from plants grown in Nebraska, USA.</title>
        <authorList>
            <person name="Schachtman D."/>
        </authorList>
    </citation>
    <scope>NUCLEOTIDE SEQUENCE [LARGE SCALE GENOMIC DNA]</scope>
    <source>
        <strain evidence="1 2">BE190</strain>
    </source>
</reference>
<name>A0ABU1V4I6_9GAMM</name>
<dbReference type="RefSeq" id="WP_310076286.1">
    <property type="nucleotide sequence ID" value="NZ_JAVDVX010000013.1"/>
</dbReference>
<organism evidence="1 2">
    <name type="scientific">Cellvibrio fibrivorans</name>
    <dbReference type="NCBI Taxonomy" id="126350"/>
    <lineage>
        <taxon>Bacteria</taxon>
        <taxon>Pseudomonadati</taxon>
        <taxon>Pseudomonadota</taxon>
        <taxon>Gammaproteobacteria</taxon>
        <taxon>Cellvibrionales</taxon>
        <taxon>Cellvibrionaceae</taxon>
        <taxon>Cellvibrio</taxon>
    </lineage>
</organism>